<dbReference type="OrthoDB" id="9801056at2"/>
<feature type="domain" description="NAD-dependent epimerase/dehydratase" evidence="1">
    <location>
        <begin position="8"/>
        <end position="222"/>
    </location>
</feature>
<evidence type="ECO:0000313" key="3">
    <source>
        <dbReference type="Proteomes" id="UP000240212"/>
    </source>
</evidence>
<dbReference type="RefSeq" id="WP_106877384.1">
    <property type="nucleotide sequence ID" value="NZ_PYEP01000004.1"/>
</dbReference>
<gene>
    <name evidence="2" type="ORF">C7G83_11845</name>
</gene>
<dbReference type="Pfam" id="PF01370">
    <property type="entry name" value="Epimerase"/>
    <property type="match status" value="1"/>
</dbReference>
<dbReference type="PANTHER" id="PTHR43245">
    <property type="entry name" value="BIFUNCTIONAL POLYMYXIN RESISTANCE PROTEIN ARNA"/>
    <property type="match status" value="1"/>
</dbReference>
<reference evidence="2 3" key="1">
    <citation type="submission" date="2018-03" db="EMBL/GenBank/DDBJ databases">
        <title>Draft genome sequence of the first documented clinical Siccibacter turicensis isolate in Austria.</title>
        <authorList>
            <person name="Lepuschitz S."/>
            <person name="Pekard-Amenitsch S."/>
            <person name="Haunold R."/>
            <person name="Schill S."/>
            <person name="Mach R."/>
            <person name="Allerberger F."/>
            <person name="Ruppitsch W."/>
            <person name="Forsythe S.J."/>
        </authorList>
    </citation>
    <scope>NUCLEOTIDE SEQUENCE [LARGE SCALE GENOMIC DNA]</scope>
    <source>
        <strain evidence="2 3">6100069499-17</strain>
    </source>
</reference>
<name>A0A2P8VJR7_9ENTR</name>
<dbReference type="Proteomes" id="UP000240212">
    <property type="component" value="Unassembled WGS sequence"/>
</dbReference>
<evidence type="ECO:0000313" key="2">
    <source>
        <dbReference type="EMBL" id="PSN07803.1"/>
    </source>
</evidence>
<dbReference type="Gene3D" id="3.40.50.720">
    <property type="entry name" value="NAD(P)-binding Rossmann-like Domain"/>
    <property type="match status" value="1"/>
</dbReference>
<comment type="caution">
    <text evidence="2">The sequence shown here is derived from an EMBL/GenBank/DDBJ whole genome shotgun (WGS) entry which is preliminary data.</text>
</comment>
<proteinExistence type="predicted"/>
<organism evidence="2 3">
    <name type="scientific">Siccibacter turicensis</name>
    <dbReference type="NCBI Taxonomy" id="357233"/>
    <lineage>
        <taxon>Bacteria</taxon>
        <taxon>Pseudomonadati</taxon>
        <taxon>Pseudomonadota</taxon>
        <taxon>Gammaproteobacteria</taxon>
        <taxon>Enterobacterales</taxon>
        <taxon>Enterobacteriaceae</taxon>
        <taxon>Siccibacter</taxon>
    </lineage>
</organism>
<dbReference type="InterPro" id="IPR036291">
    <property type="entry name" value="NAD(P)-bd_dom_sf"/>
</dbReference>
<keyword evidence="3" id="KW-1185">Reference proteome</keyword>
<dbReference type="AlphaFoldDB" id="A0A2P8VJR7"/>
<dbReference type="InterPro" id="IPR050177">
    <property type="entry name" value="Lipid_A_modif_metabolic_enz"/>
</dbReference>
<dbReference type="SUPFAM" id="SSF51735">
    <property type="entry name" value="NAD(P)-binding Rossmann-fold domains"/>
    <property type="match status" value="1"/>
</dbReference>
<protein>
    <submittedName>
        <fullName evidence="2">UDP-N-acetylglucosamine 4-epimerase</fullName>
    </submittedName>
</protein>
<dbReference type="InterPro" id="IPR001509">
    <property type="entry name" value="Epimerase_deHydtase"/>
</dbReference>
<evidence type="ECO:0000259" key="1">
    <source>
        <dbReference type="Pfam" id="PF01370"/>
    </source>
</evidence>
<dbReference type="FunFam" id="3.40.50.720:FF:000347">
    <property type="entry name" value="UDP-N-acetylglucosamine 4-epimerase"/>
    <property type="match status" value="1"/>
</dbReference>
<dbReference type="STRING" id="1388748.GCA_000463155_01969"/>
<sequence>MKEKVIFIGASGFVGTRLIETAIADFDIKNVDKQTSHFYPELTAIGDVRDPDTLDSLFESCSTVVLLAAEHRDDVSPTSLYYDVNVQGTRNVLAAMDKHNINNIIFTSSVAVYGLNKTNPDETHPVDPFNHYGKSKWQAEEVLREWYGRSPETRSLTIVRPTVIFGERNRGNVYNLLKQISSGRFAMVGAGNNYKSMAYVGNIVAFIKFKLQNVMPGYQVYNYVDKPDLNMNQLVAEVEQSLNKKIPSVHLPYPVGMIGGMCFDVLSKLTGKKYAVSAVRVKKFCATTQFDATKVHQSGFVAPYSLSEGLDRTLQYEFVAVKKDDITFVSE</sequence>
<dbReference type="EMBL" id="PYEP01000004">
    <property type="protein sequence ID" value="PSN07803.1"/>
    <property type="molecule type" value="Genomic_DNA"/>
</dbReference>
<accession>A0A2P8VJR7</accession>